<comment type="caution">
    <text evidence="1">The sequence shown here is derived from an EMBL/GenBank/DDBJ whole genome shotgun (WGS) entry which is preliminary data.</text>
</comment>
<protein>
    <submittedName>
        <fullName evidence="1">Uncharacterized protein</fullName>
    </submittedName>
</protein>
<reference evidence="1" key="1">
    <citation type="submission" date="2016-10" db="EMBL/GenBank/DDBJ databases">
        <title>Sequence of Gallionella enrichment culture.</title>
        <authorList>
            <person name="Poehlein A."/>
            <person name="Muehling M."/>
            <person name="Daniel R."/>
        </authorList>
    </citation>
    <scope>NUCLEOTIDE SEQUENCE</scope>
</reference>
<dbReference type="AlphaFoldDB" id="A0A1J5PVU4"/>
<name>A0A1J5PVU4_9ZZZZ</name>
<sequence length="58" mass="6448">MIWPLLVETRMPRLPVLDTIFSCRLSISGVTSRGITLKGLSLLSALKIDRLVVPIFLP</sequence>
<evidence type="ECO:0000313" key="1">
    <source>
        <dbReference type="EMBL" id="OIQ71668.1"/>
    </source>
</evidence>
<accession>A0A1J5PVU4</accession>
<proteinExistence type="predicted"/>
<dbReference type="EMBL" id="MLJW01003617">
    <property type="protein sequence ID" value="OIQ71668.1"/>
    <property type="molecule type" value="Genomic_DNA"/>
</dbReference>
<gene>
    <name evidence="1" type="ORF">GALL_467100</name>
</gene>
<organism evidence="1">
    <name type="scientific">mine drainage metagenome</name>
    <dbReference type="NCBI Taxonomy" id="410659"/>
    <lineage>
        <taxon>unclassified sequences</taxon>
        <taxon>metagenomes</taxon>
        <taxon>ecological metagenomes</taxon>
    </lineage>
</organism>